<organism evidence="1 2">
    <name type="scientific">Daphnia magna</name>
    <dbReference type="NCBI Taxonomy" id="35525"/>
    <lineage>
        <taxon>Eukaryota</taxon>
        <taxon>Metazoa</taxon>
        <taxon>Ecdysozoa</taxon>
        <taxon>Arthropoda</taxon>
        <taxon>Crustacea</taxon>
        <taxon>Branchiopoda</taxon>
        <taxon>Diplostraca</taxon>
        <taxon>Cladocera</taxon>
        <taxon>Anomopoda</taxon>
        <taxon>Daphniidae</taxon>
        <taxon>Daphnia</taxon>
    </lineage>
</organism>
<gene>
    <name evidence="1" type="ORF">APZ42_033212</name>
</gene>
<comment type="caution">
    <text evidence="1">The sequence shown here is derived from an EMBL/GenBank/DDBJ whole genome shotgun (WGS) entry which is preliminary data.</text>
</comment>
<proteinExistence type="predicted"/>
<protein>
    <submittedName>
        <fullName evidence="1">Uncharacterized protein</fullName>
    </submittedName>
</protein>
<accession>A0A164LAK3</accession>
<reference evidence="1 2" key="1">
    <citation type="submission" date="2016-03" db="EMBL/GenBank/DDBJ databases">
        <title>EvidentialGene: Evidence-directed Construction of Genes on Genomes.</title>
        <authorList>
            <person name="Gilbert D.G."/>
            <person name="Choi J.-H."/>
            <person name="Mockaitis K."/>
            <person name="Colbourne J."/>
            <person name="Pfrender M."/>
        </authorList>
    </citation>
    <scope>NUCLEOTIDE SEQUENCE [LARGE SCALE GENOMIC DNA]</scope>
    <source>
        <strain evidence="1 2">Xinb3</strain>
        <tissue evidence="1">Complete organism</tissue>
    </source>
</reference>
<keyword evidence="2" id="KW-1185">Reference proteome</keyword>
<dbReference type="Proteomes" id="UP000076858">
    <property type="component" value="Unassembled WGS sequence"/>
</dbReference>
<name>A0A164LAK3_9CRUS</name>
<evidence type="ECO:0000313" key="2">
    <source>
        <dbReference type="Proteomes" id="UP000076858"/>
    </source>
</evidence>
<dbReference type="AlphaFoldDB" id="A0A164LAK3"/>
<evidence type="ECO:0000313" key="1">
    <source>
        <dbReference type="EMBL" id="KZS03942.1"/>
    </source>
</evidence>
<sequence length="72" mass="8650">MKTKYYILKTATSPHYYVWKQCHSKATFIRLTVNRERFGTYNSVYLVTKSVYKLSKLLNLLYFTLIYVGRVK</sequence>
<dbReference type="EMBL" id="LRGB01003157">
    <property type="protein sequence ID" value="KZS03942.1"/>
    <property type="molecule type" value="Genomic_DNA"/>
</dbReference>